<dbReference type="InterPro" id="IPR020846">
    <property type="entry name" value="MFS_dom"/>
</dbReference>
<evidence type="ECO:0000256" key="2">
    <source>
        <dbReference type="ARBA" id="ARBA00006236"/>
    </source>
</evidence>
<dbReference type="InterPro" id="IPR004812">
    <property type="entry name" value="Efflux_drug-R_Bcr/CmlA"/>
</dbReference>
<dbReference type="SUPFAM" id="SSF103473">
    <property type="entry name" value="MFS general substrate transporter"/>
    <property type="match status" value="1"/>
</dbReference>
<feature type="transmembrane region" description="Helical" evidence="8">
    <location>
        <begin position="77"/>
        <end position="95"/>
    </location>
</feature>
<dbReference type="InterPro" id="IPR005829">
    <property type="entry name" value="Sugar_transporter_CS"/>
</dbReference>
<keyword evidence="7 8" id="KW-0472">Membrane</keyword>
<evidence type="ECO:0000256" key="8">
    <source>
        <dbReference type="RuleBase" id="RU365088"/>
    </source>
</evidence>
<comment type="subcellular location">
    <subcellularLocation>
        <location evidence="8">Cell inner membrane</location>
        <topology evidence="8">Multi-pass membrane protein</topology>
    </subcellularLocation>
    <subcellularLocation>
        <location evidence="1">Cell membrane</location>
        <topology evidence="1">Multi-pass membrane protein</topology>
    </subcellularLocation>
</comment>
<name>A0A1X7AQ49_9GAMM</name>
<dbReference type="CDD" id="cd17320">
    <property type="entry name" value="MFS_MdfA_MDR_like"/>
    <property type="match status" value="1"/>
</dbReference>
<dbReference type="InterPro" id="IPR011701">
    <property type="entry name" value="MFS"/>
</dbReference>
<feature type="transmembrane region" description="Helical" evidence="8">
    <location>
        <begin position="249"/>
        <end position="267"/>
    </location>
</feature>
<evidence type="ECO:0000256" key="5">
    <source>
        <dbReference type="ARBA" id="ARBA00022692"/>
    </source>
</evidence>
<dbReference type="GO" id="GO:0042910">
    <property type="term" value="F:xenobiotic transmembrane transporter activity"/>
    <property type="evidence" value="ECO:0007669"/>
    <property type="project" value="InterPro"/>
</dbReference>
<keyword evidence="4" id="KW-1003">Cell membrane</keyword>
<dbReference type="Gene3D" id="1.20.1720.10">
    <property type="entry name" value="Multidrug resistance protein D"/>
    <property type="match status" value="1"/>
</dbReference>
<proteinExistence type="inferred from homology"/>
<dbReference type="EMBL" id="FWPT01000011">
    <property type="protein sequence ID" value="SMA50230.1"/>
    <property type="molecule type" value="Genomic_DNA"/>
</dbReference>
<dbReference type="AlphaFoldDB" id="A0A1X7AQ49"/>
<feature type="transmembrane region" description="Helical" evidence="8">
    <location>
        <begin position="101"/>
        <end position="123"/>
    </location>
</feature>
<dbReference type="GO" id="GO:1990961">
    <property type="term" value="P:xenobiotic detoxification by transmembrane export across the plasma membrane"/>
    <property type="evidence" value="ECO:0007669"/>
    <property type="project" value="InterPro"/>
</dbReference>
<feature type="transmembrane region" description="Helical" evidence="8">
    <location>
        <begin position="279"/>
        <end position="300"/>
    </location>
</feature>
<reference evidence="10 11" key="1">
    <citation type="submission" date="2017-03" db="EMBL/GenBank/DDBJ databases">
        <authorList>
            <person name="Afonso C.L."/>
            <person name="Miller P.J."/>
            <person name="Scott M.A."/>
            <person name="Spackman E."/>
            <person name="Goraichik I."/>
            <person name="Dimitrov K.M."/>
            <person name="Suarez D.L."/>
            <person name="Swayne D.E."/>
        </authorList>
    </citation>
    <scope>NUCLEOTIDE SEQUENCE [LARGE SCALE GENOMIC DNA]</scope>
    <source>
        <strain evidence="10">SB41UT1</strain>
    </source>
</reference>
<comment type="similarity">
    <text evidence="2 8">Belongs to the major facilitator superfamily. Bcr/CmlA family.</text>
</comment>
<sequence>MNNKQLAFPLLTLMLAMLVAVAPMAIDMYLPAIQIMAQDLQTPIHEVELSISTFLFGFAIGQLFGGPLSDKFGRKPVIGLGLSIFILTSLALTAVETLDNLLILRAIQAFGGGIAIVNSSAMVRDLFSGSDVARVLSTISLVMMLAPLLAPMLGALTVEMFGWRTIFFILAGYALFVLVIFLVKVPESRKKSESTSNESALKIYKRVISHRHAMGYVMAISFTFGGLFTFITSAPFIFMEHFGVDNSTFPFLFGANVLLLMVVNRINIRLLDRFDSKTLLKTGQMIQLVFGIAMIVAAWFDAGMFMVLACSMGFIASLGLIGANSVSCCLNYFPDVSGSANAVLGVTEFTLGAVAGVVWALIHENFFPDLRLMPMAVTMLGCAIAGIIALRVLTRGSDAGYGAELVSDEEPLRKAS</sequence>
<protein>
    <recommendedName>
        <fullName evidence="8">Bcr/CflA family efflux transporter</fullName>
    </recommendedName>
</protein>
<accession>A0A1X7AQ49</accession>
<gene>
    <name evidence="10" type="primary">bcr_3</name>
    <name evidence="10" type="ORF">EHSB41UT_04023</name>
</gene>
<dbReference type="Proteomes" id="UP000196573">
    <property type="component" value="Unassembled WGS sequence"/>
</dbReference>
<dbReference type="NCBIfam" id="NF008314">
    <property type="entry name" value="PRK11102.1"/>
    <property type="match status" value="1"/>
</dbReference>
<dbReference type="RefSeq" id="WP_087112673.1">
    <property type="nucleotide sequence ID" value="NZ_CBCSCN010000013.1"/>
</dbReference>
<feature type="transmembrane region" description="Helical" evidence="8">
    <location>
        <begin position="47"/>
        <end position="65"/>
    </location>
</feature>
<evidence type="ECO:0000256" key="1">
    <source>
        <dbReference type="ARBA" id="ARBA00004651"/>
    </source>
</evidence>
<feature type="transmembrane region" description="Helical" evidence="8">
    <location>
        <begin position="213"/>
        <end position="237"/>
    </location>
</feature>
<dbReference type="OrthoDB" id="9814303at2"/>
<dbReference type="Pfam" id="PF07690">
    <property type="entry name" value="MFS_1"/>
    <property type="match status" value="1"/>
</dbReference>
<dbReference type="PANTHER" id="PTHR23502">
    <property type="entry name" value="MAJOR FACILITATOR SUPERFAMILY"/>
    <property type="match status" value="1"/>
</dbReference>
<dbReference type="FunFam" id="1.20.1720.10:FF:000005">
    <property type="entry name" value="Bcr/CflA family efflux transporter"/>
    <property type="match status" value="1"/>
</dbReference>
<keyword evidence="8" id="KW-0997">Cell inner membrane</keyword>
<dbReference type="NCBIfam" id="TIGR00710">
    <property type="entry name" value="efflux_Bcr_CflA"/>
    <property type="match status" value="1"/>
</dbReference>
<evidence type="ECO:0000256" key="3">
    <source>
        <dbReference type="ARBA" id="ARBA00022448"/>
    </source>
</evidence>
<dbReference type="InterPro" id="IPR036259">
    <property type="entry name" value="MFS_trans_sf"/>
</dbReference>
<dbReference type="PANTHER" id="PTHR23502:SF132">
    <property type="entry name" value="POLYAMINE TRANSPORTER 2-RELATED"/>
    <property type="match status" value="1"/>
</dbReference>
<feature type="transmembrane region" description="Helical" evidence="8">
    <location>
        <begin position="306"/>
        <end position="330"/>
    </location>
</feature>
<comment type="caution">
    <text evidence="8">Lacks conserved residue(s) required for the propagation of feature annotation.</text>
</comment>
<feature type="transmembrane region" description="Helical" evidence="8">
    <location>
        <begin position="135"/>
        <end position="155"/>
    </location>
</feature>
<feature type="domain" description="Major facilitator superfamily (MFS) profile" evidence="9">
    <location>
        <begin position="11"/>
        <end position="398"/>
    </location>
</feature>
<evidence type="ECO:0000256" key="7">
    <source>
        <dbReference type="ARBA" id="ARBA00023136"/>
    </source>
</evidence>
<keyword evidence="3 8" id="KW-0813">Transport</keyword>
<evidence type="ECO:0000259" key="9">
    <source>
        <dbReference type="PROSITE" id="PS50850"/>
    </source>
</evidence>
<keyword evidence="6 8" id="KW-1133">Transmembrane helix</keyword>
<keyword evidence="5 8" id="KW-0812">Transmembrane</keyword>
<feature type="transmembrane region" description="Helical" evidence="8">
    <location>
        <begin position="342"/>
        <end position="362"/>
    </location>
</feature>
<evidence type="ECO:0000256" key="6">
    <source>
        <dbReference type="ARBA" id="ARBA00022989"/>
    </source>
</evidence>
<dbReference type="PROSITE" id="PS00216">
    <property type="entry name" value="SUGAR_TRANSPORT_1"/>
    <property type="match status" value="1"/>
</dbReference>
<evidence type="ECO:0000256" key="4">
    <source>
        <dbReference type="ARBA" id="ARBA00022475"/>
    </source>
</evidence>
<keyword evidence="11" id="KW-1185">Reference proteome</keyword>
<dbReference type="PROSITE" id="PS50850">
    <property type="entry name" value="MFS"/>
    <property type="match status" value="1"/>
</dbReference>
<feature type="transmembrane region" description="Helical" evidence="8">
    <location>
        <begin position="374"/>
        <end position="393"/>
    </location>
</feature>
<evidence type="ECO:0000313" key="11">
    <source>
        <dbReference type="Proteomes" id="UP000196573"/>
    </source>
</evidence>
<organism evidence="10 11">
    <name type="scientific">Parendozoicomonas haliclonae</name>
    <dbReference type="NCBI Taxonomy" id="1960125"/>
    <lineage>
        <taxon>Bacteria</taxon>
        <taxon>Pseudomonadati</taxon>
        <taxon>Pseudomonadota</taxon>
        <taxon>Gammaproteobacteria</taxon>
        <taxon>Oceanospirillales</taxon>
        <taxon>Endozoicomonadaceae</taxon>
        <taxon>Parendozoicomonas</taxon>
    </lineage>
</organism>
<feature type="transmembrane region" description="Helical" evidence="8">
    <location>
        <begin position="161"/>
        <end position="183"/>
    </location>
</feature>
<evidence type="ECO:0000313" key="10">
    <source>
        <dbReference type="EMBL" id="SMA50230.1"/>
    </source>
</evidence>
<dbReference type="GO" id="GO:0005886">
    <property type="term" value="C:plasma membrane"/>
    <property type="evidence" value="ECO:0007669"/>
    <property type="project" value="UniProtKB-SubCell"/>
</dbReference>